<keyword evidence="3" id="KW-1185">Reference proteome</keyword>
<feature type="region of interest" description="Disordered" evidence="1">
    <location>
        <begin position="219"/>
        <end position="257"/>
    </location>
</feature>
<evidence type="ECO:0000256" key="1">
    <source>
        <dbReference type="SAM" id="MobiDB-lite"/>
    </source>
</evidence>
<name>A0A812DER2_ACAPH</name>
<evidence type="ECO:0000313" key="3">
    <source>
        <dbReference type="Proteomes" id="UP000597762"/>
    </source>
</evidence>
<evidence type="ECO:0000313" key="2">
    <source>
        <dbReference type="EMBL" id="CAE1297587.1"/>
    </source>
</evidence>
<feature type="region of interest" description="Disordered" evidence="1">
    <location>
        <begin position="124"/>
        <end position="161"/>
    </location>
</feature>
<dbReference type="Proteomes" id="UP000597762">
    <property type="component" value="Unassembled WGS sequence"/>
</dbReference>
<dbReference type="EMBL" id="CAHIKZ030003209">
    <property type="protein sequence ID" value="CAE1297587.1"/>
    <property type="molecule type" value="Genomic_DNA"/>
</dbReference>
<accession>A0A812DER2</accession>
<feature type="region of interest" description="Disordered" evidence="1">
    <location>
        <begin position="362"/>
        <end position="405"/>
    </location>
</feature>
<gene>
    <name evidence="2" type="ORF">SPHA_52076</name>
</gene>
<sequence length="481" mass="51890">MRLSVGSGGAEAVDHLGGEGLDLWFFSRSLRRRYSPMRRSRSGDVIVGDQDRRIDGDLRAEIALGLERAAGLALGDRPLQHRLVEFIADLLICPGLFVAEQIARPANIEVVTGQLEACAQRVEVDRPSAASPPPRHRRASSTGRRGRATDRAGPAETVGAVDDHRVGRGNVDAAFDDGGRYQHLELAVATSGRAARRHSEPQAPLSADIPRYLAGRRRAGCAPRGGRPAASGSPTVRAARHRHLQRARDRRRGQRQHMNVGLSAFNRSFVRHAEPLLLVDDDEAQPLELDILGEQRMGADDDVDIARGRAVALTFFASLAVTRRERRPILIGSLEPGRNCCNAGGRQGGRADHRTCIPAIAATSGAQRHPVLPKPTSPDDPAGPLACPRSGRPAHRRSPGPDRRFPLVREAVDECRIARAVGLRPLAGAQRAFGGGGDQLTRDLADALLHLRLATLPRLAAQTVERRPVPRPSHSGSGLRG</sequence>
<organism evidence="2 3">
    <name type="scientific">Acanthosepion pharaonis</name>
    <name type="common">Pharaoh cuttlefish</name>
    <name type="synonym">Sepia pharaonis</name>
    <dbReference type="NCBI Taxonomy" id="158019"/>
    <lineage>
        <taxon>Eukaryota</taxon>
        <taxon>Metazoa</taxon>
        <taxon>Spiralia</taxon>
        <taxon>Lophotrochozoa</taxon>
        <taxon>Mollusca</taxon>
        <taxon>Cephalopoda</taxon>
        <taxon>Coleoidea</taxon>
        <taxon>Decapodiformes</taxon>
        <taxon>Sepiida</taxon>
        <taxon>Sepiina</taxon>
        <taxon>Sepiidae</taxon>
        <taxon>Acanthosepion</taxon>
    </lineage>
</organism>
<reference evidence="2" key="1">
    <citation type="submission" date="2021-01" db="EMBL/GenBank/DDBJ databases">
        <authorList>
            <person name="Li R."/>
            <person name="Bekaert M."/>
        </authorList>
    </citation>
    <scope>NUCLEOTIDE SEQUENCE</scope>
    <source>
        <strain evidence="2">Farmed</strain>
    </source>
</reference>
<dbReference type="AlphaFoldDB" id="A0A812DER2"/>
<protein>
    <submittedName>
        <fullName evidence="2">Uncharacterized protein</fullName>
    </submittedName>
</protein>
<feature type="compositionally biased region" description="Basic residues" evidence="1">
    <location>
        <begin position="238"/>
        <end position="255"/>
    </location>
</feature>
<feature type="compositionally biased region" description="Low complexity" evidence="1">
    <location>
        <begin position="220"/>
        <end position="234"/>
    </location>
</feature>
<proteinExistence type="predicted"/>
<comment type="caution">
    <text evidence="2">The sequence shown here is derived from an EMBL/GenBank/DDBJ whole genome shotgun (WGS) entry which is preliminary data.</text>
</comment>